<name>A0AAU7QTD1_9FLAO</name>
<evidence type="ECO:0000313" key="4">
    <source>
        <dbReference type="EMBL" id="XBT18860.1"/>
    </source>
</evidence>
<accession>A0AAU7QTD1</accession>
<protein>
    <submittedName>
        <fullName evidence="4">30S ribosomal protein S15</fullName>
    </submittedName>
</protein>
<dbReference type="SUPFAM" id="SSF47060">
    <property type="entry name" value="S15/NS1 RNA-binding domain"/>
    <property type="match status" value="1"/>
</dbReference>
<organism evidence="4">
    <name type="scientific">Candidatus Shikimatogenerans sp. AspAUS03</name>
    <dbReference type="NCBI Taxonomy" id="3158563"/>
    <lineage>
        <taxon>Bacteria</taxon>
        <taxon>Pseudomonadati</taxon>
        <taxon>Bacteroidota</taxon>
        <taxon>Flavobacteriia</taxon>
        <taxon>Flavobacteriales</taxon>
        <taxon>Candidatus Shikimatogenerans</taxon>
    </lineage>
</organism>
<dbReference type="Pfam" id="PF00312">
    <property type="entry name" value="Ribosomal_S15"/>
    <property type="match status" value="1"/>
</dbReference>
<dbReference type="InterPro" id="IPR009068">
    <property type="entry name" value="uS15_NS1_RNA-bd_sf"/>
</dbReference>
<dbReference type="GO" id="GO:0005840">
    <property type="term" value="C:ribosome"/>
    <property type="evidence" value="ECO:0007669"/>
    <property type="project" value="UniProtKB-KW"/>
</dbReference>
<dbReference type="GO" id="GO:0006412">
    <property type="term" value="P:translation"/>
    <property type="evidence" value="ECO:0007669"/>
    <property type="project" value="InterPro"/>
</dbReference>
<proteinExistence type="inferred from homology"/>
<reference evidence="4" key="1">
    <citation type="submission" date="2024-06" db="EMBL/GenBank/DDBJ databases">
        <title>Diversity, functionality, and evolutionary history of bacterial symbionts in false click beetles (Coleoptera, Throscidae).</title>
        <authorList>
            <person name="Wierz J.C."/>
            <person name="Malm H."/>
            <person name="Kaltenpoth M."/>
            <person name="Engl T."/>
        </authorList>
    </citation>
    <scope>NUCLEOTIDE SEQUENCE</scope>
    <source>
        <strain evidence="4">AspAUS03</strain>
    </source>
</reference>
<dbReference type="AlphaFoldDB" id="A0AAU7QTD1"/>
<dbReference type="GO" id="GO:1990904">
    <property type="term" value="C:ribonucleoprotein complex"/>
    <property type="evidence" value="ECO:0007669"/>
    <property type="project" value="UniProtKB-KW"/>
</dbReference>
<keyword evidence="1 3" id="KW-0689">Ribosomal protein</keyword>
<dbReference type="EMBL" id="CP157897">
    <property type="protein sequence ID" value="XBT18860.1"/>
    <property type="molecule type" value="Genomic_DNA"/>
</dbReference>
<comment type="similarity">
    <text evidence="3">Belongs to the universal ribosomal protein uS15 family.</text>
</comment>
<dbReference type="InterPro" id="IPR000589">
    <property type="entry name" value="Ribosomal_uS15"/>
</dbReference>
<dbReference type="PROSITE" id="PS00362">
    <property type="entry name" value="RIBOSOMAL_S15"/>
    <property type="match status" value="1"/>
</dbReference>
<evidence type="ECO:0000256" key="1">
    <source>
        <dbReference type="ARBA" id="ARBA00022980"/>
    </source>
</evidence>
<dbReference type="Gene3D" id="1.10.287.10">
    <property type="entry name" value="S15/NS1, RNA-binding"/>
    <property type="match status" value="1"/>
</dbReference>
<gene>
    <name evidence="4" type="ORF">ABPD24_00035</name>
</gene>
<keyword evidence="2 3" id="KW-0687">Ribonucleoprotein</keyword>
<evidence type="ECO:0000256" key="3">
    <source>
        <dbReference type="RuleBase" id="RU003919"/>
    </source>
</evidence>
<dbReference type="GO" id="GO:0003735">
    <property type="term" value="F:structural constituent of ribosome"/>
    <property type="evidence" value="ECO:0007669"/>
    <property type="project" value="InterPro"/>
</dbReference>
<evidence type="ECO:0000256" key="2">
    <source>
        <dbReference type="ARBA" id="ARBA00023274"/>
    </source>
</evidence>
<sequence>MKNSFKINIIKYNYLTKIILKINNLNNHLMNNKKDYNSKRTLFILLNKKKKIIKYLTKNNVYKK</sequence>